<sequence length="99" mass="11005">MSGAFRAMLSEDEPMSIIKDFIDEFLVVTDGLDDANPDDLDRATDAAKKIAIAKYYGFPLPDMPAEPEACDGDSEEEQMLRLRIADLEDPDNGYYHGQS</sequence>
<reference evidence="1" key="1">
    <citation type="submission" date="2014-03" db="EMBL/GenBank/DDBJ databases">
        <authorList>
            <person name="Genoscope - CEA"/>
        </authorList>
    </citation>
    <scope>NUCLEOTIDE SEQUENCE [LARGE SCALE GENOMIC DNA]</scope>
    <source>
        <strain evidence="1">CF27</strain>
    </source>
</reference>
<name>A0A060UNJ1_9PROT</name>
<protein>
    <submittedName>
        <fullName evidence="1">Uncharacterized protein</fullName>
    </submittedName>
</protein>
<comment type="caution">
    <text evidence="1">The sequence shown here is derived from an EMBL/GenBank/DDBJ whole genome shotgun (WGS) entry which is preliminary data.</text>
</comment>
<organism evidence="1">
    <name type="scientific">Acidithiobacillus ferrivorans</name>
    <dbReference type="NCBI Taxonomy" id="160808"/>
    <lineage>
        <taxon>Bacteria</taxon>
        <taxon>Pseudomonadati</taxon>
        <taxon>Pseudomonadota</taxon>
        <taxon>Acidithiobacillia</taxon>
        <taxon>Acidithiobacillales</taxon>
        <taxon>Acidithiobacillaceae</taxon>
        <taxon>Acidithiobacillus</taxon>
    </lineage>
</organism>
<reference evidence="1" key="2">
    <citation type="submission" date="2014-07" db="EMBL/GenBank/DDBJ databases">
        <title>Initial genome analysis of the psychrotolerant acidophile Acidithiobacillus ferrivorans CF27: insights into iron and sulfur oxidation pathways and into biofilm formation.</title>
        <authorList>
            <person name="Talla E."/>
            <person name="Hedrich S."/>
            <person name="Mangenot S."/>
            <person name="Ji B."/>
            <person name="Johnson D.B."/>
            <person name="Barbe V."/>
            <person name="Bonnefoy V."/>
        </authorList>
    </citation>
    <scope>NUCLEOTIDE SEQUENCE [LARGE SCALE GENOMIC DNA]</scope>
    <source>
        <strain evidence="1">CF27</strain>
    </source>
</reference>
<accession>A0A060UNJ1</accession>
<gene>
    <name evidence="1" type="ORF">AFERRI_40169</name>
</gene>
<evidence type="ECO:0000313" key="1">
    <source>
        <dbReference type="EMBL" id="CDQ10217.1"/>
    </source>
</evidence>
<proteinExistence type="predicted"/>
<dbReference type="AlphaFoldDB" id="A0A060UNJ1"/>
<dbReference type="EMBL" id="CCCS020000034">
    <property type="protein sequence ID" value="CDQ10217.1"/>
    <property type="molecule type" value="Genomic_DNA"/>
</dbReference>